<protein>
    <submittedName>
        <fullName evidence="1">Uncharacterized protein</fullName>
    </submittedName>
</protein>
<reference evidence="1" key="1">
    <citation type="journal article" date="2019" name="MBio">
        <title>Virus Genomes from Deep Sea Sediments Expand the Ocean Megavirome and Support Independent Origins of Viral Gigantism.</title>
        <authorList>
            <person name="Backstrom D."/>
            <person name="Yutin N."/>
            <person name="Jorgensen S.L."/>
            <person name="Dharamshi J."/>
            <person name="Homa F."/>
            <person name="Zaremba-Niedwiedzka K."/>
            <person name="Spang A."/>
            <person name="Wolf Y.I."/>
            <person name="Koonin E.V."/>
            <person name="Ettema T.J."/>
        </authorList>
    </citation>
    <scope>NUCLEOTIDE SEQUENCE</scope>
</reference>
<accession>A0A481YUR1</accession>
<dbReference type="EMBL" id="MK500334">
    <property type="protein sequence ID" value="QBK86621.1"/>
    <property type="molecule type" value="Genomic_DNA"/>
</dbReference>
<name>A0A481YUR1_9VIRU</name>
<sequence>MTTTTSNIFDRGVQKILNAGFRPQLFLVTNGSYASNGVYGSSAASVANYDAQTLQTISHAEIRQHDRDADFSLKLVLDLTLADPQFGDTYELRVRTLQPLLAGLPGRYLTKLPVQDLKHPLPLFLDVEMLTVDPTGVLAPAVLAGLTTGKTAARMLYGSELALVIQDHSVDPTTEVPVTDTMLNWSVSTGRTQLCITIRGTYRGEASPNP</sequence>
<organism evidence="1">
    <name type="scientific">Marseillevirus LCMAC102</name>
    <dbReference type="NCBI Taxonomy" id="2506603"/>
    <lineage>
        <taxon>Viruses</taxon>
        <taxon>Varidnaviria</taxon>
        <taxon>Bamfordvirae</taxon>
        <taxon>Nucleocytoviricota</taxon>
        <taxon>Megaviricetes</taxon>
        <taxon>Pimascovirales</taxon>
        <taxon>Pimascovirales incertae sedis</taxon>
        <taxon>Marseilleviridae</taxon>
    </lineage>
</organism>
<evidence type="ECO:0000313" key="1">
    <source>
        <dbReference type="EMBL" id="QBK86621.1"/>
    </source>
</evidence>
<gene>
    <name evidence="1" type="ORF">LCMAC102_04170</name>
</gene>
<proteinExistence type="predicted"/>